<dbReference type="EMBL" id="JAIKTS010000003">
    <property type="protein sequence ID" value="MCL7714977.1"/>
    <property type="molecule type" value="Genomic_DNA"/>
</dbReference>
<evidence type="ECO:0000259" key="4">
    <source>
        <dbReference type="PROSITE" id="PS50949"/>
    </source>
</evidence>
<evidence type="ECO:0000256" key="2">
    <source>
        <dbReference type="ARBA" id="ARBA00023125"/>
    </source>
</evidence>
<dbReference type="PANTHER" id="PTHR43537:SF24">
    <property type="entry name" value="GLUCONATE OPERON TRANSCRIPTIONAL REPRESSOR"/>
    <property type="match status" value="1"/>
</dbReference>
<proteinExistence type="predicted"/>
<dbReference type="Pfam" id="PF00392">
    <property type="entry name" value="GntR"/>
    <property type="match status" value="1"/>
</dbReference>
<name>A0ABT0SI29_9GAMM</name>
<protein>
    <submittedName>
        <fullName evidence="5">GntR family transcriptional regulator</fullName>
    </submittedName>
</protein>
<feature type="domain" description="HTH gntR-type" evidence="4">
    <location>
        <begin position="5"/>
        <end position="72"/>
    </location>
</feature>
<evidence type="ECO:0000256" key="1">
    <source>
        <dbReference type="ARBA" id="ARBA00023015"/>
    </source>
</evidence>
<dbReference type="RefSeq" id="WP_250064261.1">
    <property type="nucleotide sequence ID" value="NZ_JAIKTS010000003.1"/>
</dbReference>
<dbReference type="PANTHER" id="PTHR43537">
    <property type="entry name" value="TRANSCRIPTIONAL REGULATOR, GNTR FAMILY"/>
    <property type="match status" value="1"/>
</dbReference>
<dbReference type="Gene3D" id="1.10.10.10">
    <property type="entry name" value="Winged helix-like DNA-binding domain superfamily/Winged helix DNA-binding domain"/>
    <property type="match status" value="1"/>
</dbReference>
<evidence type="ECO:0000313" key="5">
    <source>
        <dbReference type="EMBL" id="MCL7714977.1"/>
    </source>
</evidence>
<evidence type="ECO:0000313" key="6">
    <source>
        <dbReference type="Proteomes" id="UP001431235"/>
    </source>
</evidence>
<sequence length="207" mass="22951">MCAIHSKSAYLHGQIGQALRSGRYLPGQRIDPMALAAEFATSPTPVRYALARLAGEGRVADHARNGLLVPLPTEIALRDQYDWQERLLSMALEAGVPPAADTVDRGRSADGQEALETWRLFDAIARATSLRPLQDALRQANDRLAPIRWAKQALVVDASPTPAELAGHWQRRDLPALRAGLQRYHALRRHLVPQIIALLVDRRDRLS</sequence>
<dbReference type="InterPro" id="IPR036388">
    <property type="entry name" value="WH-like_DNA-bd_sf"/>
</dbReference>
<accession>A0ABT0SI29</accession>
<keyword evidence="2" id="KW-0238">DNA-binding</keyword>
<keyword evidence="1" id="KW-0805">Transcription regulation</keyword>
<organism evidence="5 6">
    <name type="scientific">Stenotrophomonas mori</name>
    <dbReference type="NCBI Taxonomy" id="2871096"/>
    <lineage>
        <taxon>Bacteria</taxon>
        <taxon>Pseudomonadati</taxon>
        <taxon>Pseudomonadota</taxon>
        <taxon>Gammaproteobacteria</taxon>
        <taxon>Lysobacterales</taxon>
        <taxon>Lysobacteraceae</taxon>
        <taxon>Stenotrophomonas</taxon>
    </lineage>
</organism>
<keyword evidence="3" id="KW-0804">Transcription</keyword>
<dbReference type="InterPro" id="IPR000524">
    <property type="entry name" value="Tscrpt_reg_HTH_GntR"/>
</dbReference>
<dbReference type="SUPFAM" id="SSF46785">
    <property type="entry name" value="Winged helix' DNA-binding domain"/>
    <property type="match status" value="1"/>
</dbReference>
<comment type="caution">
    <text evidence="5">The sequence shown here is derived from an EMBL/GenBank/DDBJ whole genome shotgun (WGS) entry which is preliminary data.</text>
</comment>
<dbReference type="Proteomes" id="UP001431235">
    <property type="component" value="Unassembled WGS sequence"/>
</dbReference>
<dbReference type="PROSITE" id="PS50949">
    <property type="entry name" value="HTH_GNTR"/>
    <property type="match status" value="1"/>
</dbReference>
<evidence type="ECO:0000256" key="3">
    <source>
        <dbReference type="ARBA" id="ARBA00023163"/>
    </source>
</evidence>
<gene>
    <name evidence="5" type="ORF">K5L01_10000</name>
</gene>
<dbReference type="InterPro" id="IPR036390">
    <property type="entry name" value="WH_DNA-bd_sf"/>
</dbReference>
<keyword evidence="6" id="KW-1185">Reference proteome</keyword>
<reference evidence="5 6" key="1">
    <citation type="submission" date="2021-08" db="EMBL/GenBank/DDBJ databases">
        <title>Novel members of of the genus Stenotrophomonas from differernt environment.</title>
        <authorList>
            <person name="Deng Y."/>
        </authorList>
    </citation>
    <scope>NUCLEOTIDE SEQUENCE [LARGE SCALE GENOMIC DNA]</scope>
    <source>
        <strain evidence="5 6">CPCC 101365</strain>
    </source>
</reference>